<dbReference type="Proteomes" id="UP000641514">
    <property type="component" value="Unassembled WGS sequence"/>
</dbReference>
<evidence type="ECO:0000313" key="10">
    <source>
        <dbReference type="EMBL" id="GGC62395.1"/>
    </source>
</evidence>
<dbReference type="PROSITE" id="PS50943">
    <property type="entry name" value="HTH_CROC1"/>
    <property type="match status" value="1"/>
</dbReference>
<evidence type="ECO:0000256" key="7">
    <source>
        <dbReference type="RuleBase" id="RU000417"/>
    </source>
</evidence>
<dbReference type="SUPFAM" id="SSF53335">
    <property type="entry name" value="S-adenosyl-L-methionine-dependent methyltransferases"/>
    <property type="match status" value="1"/>
</dbReference>
<dbReference type="GO" id="GO:0044027">
    <property type="term" value="P:negative regulation of gene expression via chromosomal CpG island methylation"/>
    <property type="evidence" value="ECO:0007669"/>
    <property type="project" value="TreeGrafter"/>
</dbReference>
<dbReference type="RefSeq" id="WP_188671789.1">
    <property type="nucleotide sequence ID" value="NZ_BMJH01000001.1"/>
</dbReference>
<evidence type="ECO:0000313" key="11">
    <source>
        <dbReference type="Proteomes" id="UP000641514"/>
    </source>
</evidence>
<dbReference type="PROSITE" id="PS00094">
    <property type="entry name" value="C5_MTASE_1"/>
    <property type="match status" value="1"/>
</dbReference>
<dbReference type="SUPFAM" id="SSF47413">
    <property type="entry name" value="lambda repressor-like DNA-binding domains"/>
    <property type="match status" value="1"/>
</dbReference>
<dbReference type="InterPro" id="IPR001525">
    <property type="entry name" value="C5_MeTfrase"/>
</dbReference>
<comment type="similarity">
    <text evidence="5 6">Belongs to the class I-like SAM-binding methyltransferase superfamily. C5-methyltransferase family.</text>
</comment>
<evidence type="ECO:0000256" key="1">
    <source>
        <dbReference type="ARBA" id="ARBA00022603"/>
    </source>
</evidence>
<dbReference type="AlphaFoldDB" id="A0A916XDD9"/>
<dbReference type="GO" id="GO:0032259">
    <property type="term" value="P:methylation"/>
    <property type="evidence" value="ECO:0007669"/>
    <property type="project" value="UniProtKB-KW"/>
</dbReference>
<evidence type="ECO:0000256" key="3">
    <source>
        <dbReference type="ARBA" id="ARBA00022691"/>
    </source>
</evidence>
<dbReference type="InterPro" id="IPR010982">
    <property type="entry name" value="Lambda_DNA-bd_dom_sf"/>
</dbReference>
<evidence type="ECO:0000256" key="2">
    <source>
        <dbReference type="ARBA" id="ARBA00022679"/>
    </source>
</evidence>
<dbReference type="Pfam" id="PF00145">
    <property type="entry name" value="DNA_methylase"/>
    <property type="match status" value="1"/>
</dbReference>
<dbReference type="PROSITE" id="PS51679">
    <property type="entry name" value="SAM_MT_C5"/>
    <property type="match status" value="1"/>
</dbReference>
<dbReference type="SMART" id="SM00530">
    <property type="entry name" value="HTH_XRE"/>
    <property type="match status" value="1"/>
</dbReference>
<keyword evidence="4" id="KW-0680">Restriction system</keyword>
<feature type="active site" evidence="5">
    <location>
        <position position="182"/>
    </location>
</feature>
<evidence type="ECO:0000256" key="4">
    <source>
        <dbReference type="ARBA" id="ARBA00022747"/>
    </source>
</evidence>
<protein>
    <recommendedName>
        <fullName evidence="7">Cytosine-specific methyltransferase</fullName>
        <ecNumber evidence="7">2.1.1.37</ecNumber>
    </recommendedName>
</protein>
<dbReference type="EMBL" id="BMJH01000001">
    <property type="protein sequence ID" value="GGC62395.1"/>
    <property type="molecule type" value="Genomic_DNA"/>
</dbReference>
<dbReference type="PANTHER" id="PTHR10629:SF52">
    <property type="entry name" value="DNA (CYTOSINE-5)-METHYLTRANSFERASE 1"/>
    <property type="match status" value="1"/>
</dbReference>
<gene>
    <name evidence="10" type="primary">ddeI</name>
    <name evidence="10" type="ORF">GCM10011410_13540</name>
</gene>
<dbReference type="Gene3D" id="3.90.120.10">
    <property type="entry name" value="DNA Methylase, subunit A, domain 2"/>
    <property type="match status" value="1"/>
</dbReference>
<sequence>MIPGSELRQRRKNIGISQYQFAQRVGITSATLSAWELNKKSPSPAVHTAVSTALRELEAHKVAGAFHPNKRRTNGKAGKKPPPHVGGSHRVVPNLEQTGPTVLAAFSGCGGMAEGFRAAGCSIQAYVDSNSDARDTFARNFPGARSIGTDITTIQPAEVEDQLRGTGLGGTHIDILAGGPPCQGFSLAGKRNHDDPRNQLFNHLLSLADVVQPRVIVMENVRLLLSMKDPNGTYVIDRIIDSMTQRGYTATVNPVNAQDYGVPQHRERIFIIATRVNPIHFPPASHGSNLMPHRTFRDATADLPPLEAGQACPNDPLHWAVDHPEHVLSWLRDVPEGKSAHDNADPALRPPSGYNTTYKRLRWDEPASTIGTTFGMISASRNVHPQYTRSLTIREAMRLQTIPDDYQFAGTWGAIRTMIGNAVPPQLALTLARHVIPQL</sequence>
<evidence type="ECO:0000256" key="5">
    <source>
        <dbReference type="PROSITE-ProRule" id="PRU01016"/>
    </source>
</evidence>
<dbReference type="PROSITE" id="PS00095">
    <property type="entry name" value="C5_MTASE_2"/>
    <property type="match status" value="1"/>
</dbReference>
<feature type="compositionally biased region" description="Basic residues" evidence="8">
    <location>
        <begin position="68"/>
        <end position="82"/>
    </location>
</feature>
<dbReference type="InterPro" id="IPR018117">
    <property type="entry name" value="C5_DNA_meth_AS"/>
</dbReference>
<dbReference type="CDD" id="cd00093">
    <property type="entry name" value="HTH_XRE"/>
    <property type="match status" value="1"/>
</dbReference>
<dbReference type="NCBIfam" id="TIGR00675">
    <property type="entry name" value="dcm"/>
    <property type="match status" value="1"/>
</dbReference>
<dbReference type="InterPro" id="IPR050390">
    <property type="entry name" value="C5-Methyltransferase"/>
</dbReference>
<dbReference type="PANTHER" id="PTHR10629">
    <property type="entry name" value="CYTOSINE-SPECIFIC METHYLTRANSFERASE"/>
    <property type="match status" value="1"/>
</dbReference>
<accession>A0A916XDD9</accession>
<dbReference type="GO" id="GO:0003677">
    <property type="term" value="F:DNA binding"/>
    <property type="evidence" value="ECO:0007669"/>
    <property type="project" value="InterPro"/>
</dbReference>
<keyword evidence="11" id="KW-1185">Reference proteome</keyword>
<dbReference type="Gene3D" id="3.40.50.150">
    <property type="entry name" value="Vaccinia Virus protein VP39"/>
    <property type="match status" value="1"/>
</dbReference>
<evidence type="ECO:0000256" key="8">
    <source>
        <dbReference type="SAM" id="MobiDB-lite"/>
    </source>
</evidence>
<evidence type="ECO:0000256" key="6">
    <source>
        <dbReference type="RuleBase" id="RU000416"/>
    </source>
</evidence>
<reference evidence="10" key="2">
    <citation type="submission" date="2020-09" db="EMBL/GenBank/DDBJ databases">
        <authorList>
            <person name="Sun Q."/>
            <person name="Zhou Y."/>
        </authorList>
    </citation>
    <scope>NUCLEOTIDE SEQUENCE</scope>
    <source>
        <strain evidence="10">CGMCC 1.15478</strain>
    </source>
</reference>
<dbReference type="Gene3D" id="1.10.260.40">
    <property type="entry name" value="lambda repressor-like DNA-binding domains"/>
    <property type="match status" value="1"/>
</dbReference>
<keyword evidence="2 5" id="KW-0808">Transferase</keyword>
<feature type="region of interest" description="Disordered" evidence="8">
    <location>
        <begin position="67"/>
        <end position="93"/>
    </location>
</feature>
<dbReference type="InterPro" id="IPR031303">
    <property type="entry name" value="C5_meth_CS"/>
</dbReference>
<proteinExistence type="inferred from homology"/>
<reference evidence="10" key="1">
    <citation type="journal article" date="2014" name="Int. J. Syst. Evol. Microbiol.">
        <title>Complete genome sequence of Corynebacterium casei LMG S-19264T (=DSM 44701T), isolated from a smear-ripened cheese.</title>
        <authorList>
            <consortium name="US DOE Joint Genome Institute (JGI-PGF)"/>
            <person name="Walter F."/>
            <person name="Albersmeier A."/>
            <person name="Kalinowski J."/>
            <person name="Ruckert C."/>
        </authorList>
    </citation>
    <scope>NUCLEOTIDE SEQUENCE</scope>
    <source>
        <strain evidence="10">CGMCC 1.15478</strain>
    </source>
</reference>
<dbReference type="GO" id="GO:0003886">
    <property type="term" value="F:DNA (cytosine-5-)-methyltransferase activity"/>
    <property type="evidence" value="ECO:0007669"/>
    <property type="project" value="UniProtKB-EC"/>
</dbReference>
<name>A0A916XDD9_9ACTN</name>
<comment type="catalytic activity">
    <reaction evidence="7">
        <text>a 2'-deoxycytidine in DNA + S-adenosyl-L-methionine = a 5-methyl-2'-deoxycytidine in DNA + S-adenosyl-L-homocysteine + H(+)</text>
        <dbReference type="Rhea" id="RHEA:13681"/>
        <dbReference type="Rhea" id="RHEA-COMP:11369"/>
        <dbReference type="Rhea" id="RHEA-COMP:11370"/>
        <dbReference type="ChEBI" id="CHEBI:15378"/>
        <dbReference type="ChEBI" id="CHEBI:57856"/>
        <dbReference type="ChEBI" id="CHEBI:59789"/>
        <dbReference type="ChEBI" id="CHEBI:85452"/>
        <dbReference type="ChEBI" id="CHEBI:85454"/>
        <dbReference type="EC" id="2.1.1.37"/>
    </reaction>
</comment>
<dbReference type="PRINTS" id="PR00105">
    <property type="entry name" value="C5METTRFRASE"/>
</dbReference>
<organism evidence="10 11">
    <name type="scientific">Hoyosella rhizosphaerae</name>
    <dbReference type="NCBI Taxonomy" id="1755582"/>
    <lineage>
        <taxon>Bacteria</taxon>
        <taxon>Bacillati</taxon>
        <taxon>Actinomycetota</taxon>
        <taxon>Actinomycetes</taxon>
        <taxon>Mycobacteriales</taxon>
        <taxon>Hoyosellaceae</taxon>
        <taxon>Hoyosella</taxon>
    </lineage>
</organism>
<comment type="caution">
    <text evidence="10">The sequence shown here is derived from an EMBL/GenBank/DDBJ whole genome shotgun (WGS) entry which is preliminary data.</text>
</comment>
<keyword evidence="1 5" id="KW-0489">Methyltransferase</keyword>
<dbReference type="EC" id="2.1.1.37" evidence="7"/>
<feature type="domain" description="HTH cro/C1-type" evidence="9">
    <location>
        <begin position="7"/>
        <end position="46"/>
    </location>
</feature>
<keyword evidence="3 5" id="KW-0949">S-adenosyl-L-methionine</keyword>
<dbReference type="GO" id="GO:0009307">
    <property type="term" value="P:DNA restriction-modification system"/>
    <property type="evidence" value="ECO:0007669"/>
    <property type="project" value="UniProtKB-KW"/>
</dbReference>
<dbReference type="InterPro" id="IPR029063">
    <property type="entry name" value="SAM-dependent_MTases_sf"/>
</dbReference>
<dbReference type="InterPro" id="IPR001387">
    <property type="entry name" value="Cro/C1-type_HTH"/>
</dbReference>
<dbReference type="Pfam" id="PF01381">
    <property type="entry name" value="HTH_3"/>
    <property type="match status" value="1"/>
</dbReference>
<evidence type="ECO:0000259" key="9">
    <source>
        <dbReference type="PROSITE" id="PS50943"/>
    </source>
</evidence>